<gene>
    <name evidence="2" type="ORF">H5410_005605</name>
</gene>
<organism evidence="2 3">
    <name type="scientific">Solanum commersonii</name>
    <name type="common">Commerson's wild potato</name>
    <name type="synonym">Commerson's nightshade</name>
    <dbReference type="NCBI Taxonomy" id="4109"/>
    <lineage>
        <taxon>Eukaryota</taxon>
        <taxon>Viridiplantae</taxon>
        <taxon>Streptophyta</taxon>
        <taxon>Embryophyta</taxon>
        <taxon>Tracheophyta</taxon>
        <taxon>Spermatophyta</taxon>
        <taxon>Magnoliopsida</taxon>
        <taxon>eudicotyledons</taxon>
        <taxon>Gunneridae</taxon>
        <taxon>Pentapetalae</taxon>
        <taxon>asterids</taxon>
        <taxon>lamiids</taxon>
        <taxon>Solanales</taxon>
        <taxon>Solanaceae</taxon>
        <taxon>Solanoideae</taxon>
        <taxon>Solaneae</taxon>
        <taxon>Solanum</taxon>
    </lineage>
</organism>
<feature type="region of interest" description="Disordered" evidence="1">
    <location>
        <begin position="60"/>
        <end position="100"/>
    </location>
</feature>
<name>A0A9J6A7X1_SOLCO</name>
<reference evidence="2 3" key="1">
    <citation type="submission" date="2020-09" db="EMBL/GenBank/DDBJ databases">
        <title>De no assembly of potato wild relative species, Solanum commersonii.</title>
        <authorList>
            <person name="Cho K."/>
        </authorList>
    </citation>
    <scope>NUCLEOTIDE SEQUENCE [LARGE SCALE GENOMIC DNA]</scope>
    <source>
        <strain evidence="2">LZ3.2</strain>
        <tissue evidence="2">Leaf</tissue>
    </source>
</reference>
<dbReference type="Proteomes" id="UP000824120">
    <property type="component" value="Chromosome 2"/>
</dbReference>
<feature type="compositionally biased region" description="Polar residues" evidence="1">
    <location>
        <begin position="63"/>
        <end position="88"/>
    </location>
</feature>
<evidence type="ECO:0000256" key="1">
    <source>
        <dbReference type="SAM" id="MobiDB-lite"/>
    </source>
</evidence>
<accession>A0A9J6A7X1</accession>
<protein>
    <submittedName>
        <fullName evidence="2">Uncharacterized protein</fullName>
    </submittedName>
</protein>
<dbReference type="AlphaFoldDB" id="A0A9J6A7X1"/>
<comment type="caution">
    <text evidence="2">The sequence shown here is derived from an EMBL/GenBank/DDBJ whole genome shotgun (WGS) entry which is preliminary data.</text>
</comment>
<evidence type="ECO:0000313" key="2">
    <source>
        <dbReference type="EMBL" id="KAG5620387.1"/>
    </source>
</evidence>
<evidence type="ECO:0000313" key="3">
    <source>
        <dbReference type="Proteomes" id="UP000824120"/>
    </source>
</evidence>
<sequence length="162" mass="18260">MWRDIESKVEPPLLGKCRGRHGKKKEGTWRGTKLESFKEGKNHELLAWYCYITSIADSKRSGSEISPTQAVQQSQSYEPSQAIVQSGGDNRKGANNAFKRQKSSGSWSICEQRWFYLCLEVLNGRGKVLSRGRQLQHKSALLRQKNIKSQTSSQGATRTEGV</sequence>
<dbReference type="EMBL" id="JACXVP010000002">
    <property type="protein sequence ID" value="KAG5620387.1"/>
    <property type="molecule type" value="Genomic_DNA"/>
</dbReference>
<proteinExistence type="predicted"/>
<keyword evidence="3" id="KW-1185">Reference proteome</keyword>